<comment type="similarity">
    <text evidence="1">Belongs to the E.coli NlpD/Haemophilus LppB family.</text>
</comment>
<accession>A0A556ALS4</accession>
<dbReference type="CDD" id="cd12797">
    <property type="entry name" value="M23_peptidase"/>
    <property type="match status" value="1"/>
</dbReference>
<feature type="region of interest" description="Disordered" evidence="2">
    <location>
        <begin position="91"/>
        <end position="134"/>
    </location>
</feature>
<dbReference type="PANTHER" id="PTHR21666">
    <property type="entry name" value="PEPTIDASE-RELATED"/>
    <property type="match status" value="1"/>
</dbReference>
<dbReference type="InterPro" id="IPR016047">
    <property type="entry name" value="M23ase_b-sheet_dom"/>
</dbReference>
<dbReference type="Pfam" id="PF01476">
    <property type="entry name" value="LysM"/>
    <property type="match status" value="1"/>
</dbReference>
<keyword evidence="5" id="KW-1185">Reference proteome</keyword>
<dbReference type="Proteomes" id="UP000318405">
    <property type="component" value="Unassembled WGS sequence"/>
</dbReference>
<name>A0A556ALS4_9BURK</name>
<dbReference type="Gene3D" id="3.10.350.10">
    <property type="entry name" value="LysM domain"/>
    <property type="match status" value="1"/>
</dbReference>
<dbReference type="Gene3D" id="2.70.70.10">
    <property type="entry name" value="Glucose Permease (Domain IIA)"/>
    <property type="match status" value="1"/>
</dbReference>
<evidence type="ECO:0000259" key="3">
    <source>
        <dbReference type="PROSITE" id="PS51782"/>
    </source>
</evidence>
<dbReference type="Pfam" id="PF01551">
    <property type="entry name" value="Peptidase_M23"/>
    <property type="match status" value="1"/>
</dbReference>
<dbReference type="PANTHER" id="PTHR21666:SF263">
    <property type="entry name" value="MUREIN HYDROLASE ACTIVATOR NLPD"/>
    <property type="match status" value="1"/>
</dbReference>
<dbReference type="OrthoDB" id="9795421at2"/>
<feature type="compositionally biased region" description="Polar residues" evidence="2">
    <location>
        <begin position="103"/>
        <end position="123"/>
    </location>
</feature>
<dbReference type="InterPro" id="IPR050570">
    <property type="entry name" value="Cell_wall_metabolism_enzyme"/>
</dbReference>
<dbReference type="PROSITE" id="PS51782">
    <property type="entry name" value="LYSM"/>
    <property type="match status" value="1"/>
</dbReference>
<dbReference type="EMBL" id="VLTJ01000026">
    <property type="protein sequence ID" value="TSH93836.1"/>
    <property type="molecule type" value="Genomic_DNA"/>
</dbReference>
<feature type="compositionally biased region" description="Low complexity" evidence="2">
    <location>
        <begin position="124"/>
        <end position="134"/>
    </location>
</feature>
<dbReference type="InterPro" id="IPR018392">
    <property type="entry name" value="LysM"/>
</dbReference>
<organism evidence="4 5">
    <name type="scientific">Verticiella sediminum</name>
    <dbReference type="NCBI Taxonomy" id="1247510"/>
    <lineage>
        <taxon>Bacteria</taxon>
        <taxon>Pseudomonadati</taxon>
        <taxon>Pseudomonadota</taxon>
        <taxon>Betaproteobacteria</taxon>
        <taxon>Burkholderiales</taxon>
        <taxon>Alcaligenaceae</taxon>
        <taxon>Verticiella</taxon>
    </lineage>
</organism>
<evidence type="ECO:0000256" key="2">
    <source>
        <dbReference type="SAM" id="MobiDB-lite"/>
    </source>
</evidence>
<dbReference type="AlphaFoldDB" id="A0A556ALS4"/>
<dbReference type="PROSITE" id="PS51257">
    <property type="entry name" value="PROKAR_LIPOPROTEIN"/>
    <property type="match status" value="1"/>
</dbReference>
<evidence type="ECO:0000256" key="1">
    <source>
        <dbReference type="ARBA" id="ARBA00038420"/>
    </source>
</evidence>
<dbReference type="GO" id="GO:0004222">
    <property type="term" value="F:metalloendopeptidase activity"/>
    <property type="evidence" value="ECO:0007669"/>
    <property type="project" value="TreeGrafter"/>
</dbReference>
<evidence type="ECO:0000313" key="5">
    <source>
        <dbReference type="Proteomes" id="UP000318405"/>
    </source>
</evidence>
<sequence length="256" mass="26561">MSAASRFAFTLPLHTLRNAARTAAIAALIALLAACGSSPSRPSGPGYHDVRPNETLSSIARRYGASVDDLVRWNKLANPNRIHVGQTLQVVANPGKPGDTGVASGSTDSTPLATSRGDPTQVQPSAPAPRATAAVPANAVKLAWPADGKTGRMPGRSGISIAAGAGAPVRAAASGRVAYVGSGLRGYGNMVIVDHGSNFMTVYAHNRRLTVQEGARVSQGQQIAEMGSTDASQVVLYFEVRHNGEPVDPLRVLPKR</sequence>
<feature type="domain" description="LysM" evidence="3">
    <location>
        <begin position="46"/>
        <end position="90"/>
    </location>
</feature>
<evidence type="ECO:0000313" key="4">
    <source>
        <dbReference type="EMBL" id="TSH93836.1"/>
    </source>
</evidence>
<comment type="caution">
    <text evidence="4">The sequence shown here is derived from an EMBL/GenBank/DDBJ whole genome shotgun (WGS) entry which is preliminary data.</text>
</comment>
<dbReference type="CDD" id="cd00118">
    <property type="entry name" value="LysM"/>
    <property type="match status" value="1"/>
</dbReference>
<dbReference type="SMART" id="SM00257">
    <property type="entry name" value="LysM"/>
    <property type="match status" value="1"/>
</dbReference>
<protein>
    <submittedName>
        <fullName evidence="4">M23 family metallopeptidase</fullName>
    </submittedName>
</protein>
<proteinExistence type="inferred from homology"/>
<reference evidence="4 5" key="1">
    <citation type="submission" date="2019-07" db="EMBL/GenBank/DDBJ databases">
        <title>Qingshengfaniella alkalisoli gen. nov., sp. nov., isolated from saline soil.</title>
        <authorList>
            <person name="Xu L."/>
            <person name="Huang X.-X."/>
            <person name="Sun J.-Q."/>
        </authorList>
    </citation>
    <scope>NUCLEOTIDE SEQUENCE [LARGE SCALE GENOMIC DNA]</scope>
    <source>
        <strain evidence="4 5">DSM 27279</strain>
    </source>
</reference>
<dbReference type="InterPro" id="IPR011055">
    <property type="entry name" value="Dup_hybrid_motif"/>
</dbReference>
<dbReference type="SUPFAM" id="SSF51261">
    <property type="entry name" value="Duplicated hybrid motif"/>
    <property type="match status" value="1"/>
</dbReference>
<gene>
    <name evidence="4" type="ORF">FOZ76_13175</name>
</gene>
<dbReference type="InterPro" id="IPR036779">
    <property type="entry name" value="LysM_dom_sf"/>
</dbReference>
<dbReference type="RefSeq" id="WP_143948737.1">
    <property type="nucleotide sequence ID" value="NZ_BAABMB010000006.1"/>
</dbReference>